<name>A0ABD5NRP0_9EURY</name>
<dbReference type="GeneID" id="73902126"/>
<feature type="region of interest" description="Disordered" evidence="1">
    <location>
        <begin position="104"/>
        <end position="139"/>
    </location>
</feature>
<feature type="compositionally biased region" description="Basic and acidic residues" evidence="1">
    <location>
        <begin position="126"/>
        <end position="139"/>
    </location>
</feature>
<sequence length="139" mass="15634">MADRNGSRRSMLFFDTSALVKRYAVEDGTAVVDAIGRQRENEDIRVFLDRQGVAKFAAALHYATRIEASDLTERTAANKLGVHSVEGLTVFGAFRDVLEDAASYDPYSRPKRDTPERRIPRHSSAPRRERGRCDGRAIH</sequence>
<evidence type="ECO:0000256" key="1">
    <source>
        <dbReference type="SAM" id="MobiDB-lite"/>
    </source>
</evidence>
<dbReference type="Proteomes" id="UP001595846">
    <property type="component" value="Unassembled WGS sequence"/>
</dbReference>
<keyword evidence="4" id="KW-1185">Reference proteome</keyword>
<evidence type="ECO:0000313" key="3">
    <source>
        <dbReference type="EMBL" id="MFC3959502.1"/>
    </source>
</evidence>
<organism evidence="3 4">
    <name type="scientific">Halovivax cerinus</name>
    <dbReference type="NCBI Taxonomy" id="1487865"/>
    <lineage>
        <taxon>Archaea</taxon>
        <taxon>Methanobacteriati</taxon>
        <taxon>Methanobacteriota</taxon>
        <taxon>Stenosarchaea group</taxon>
        <taxon>Halobacteria</taxon>
        <taxon>Halobacteriales</taxon>
        <taxon>Natrialbaceae</taxon>
        <taxon>Halovivax</taxon>
    </lineage>
</organism>
<protein>
    <recommendedName>
        <fullName evidence="2">DUF7437 domain-containing protein</fullName>
    </recommendedName>
</protein>
<accession>A0ABD5NRP0</accession>
<reference evidence="3 4" key="1">
    <citation type="journal article" date="2019" name="Int. J. Syst. Evol. Microbiol.">
        <title>The Global Catalogue of Microorganisms (GCM) 10K type strain sequencing project: providing services to taxonomists for standard genome sequencing and annotation.</title>
        <authorList>
            <consortium name="The Broad Institute Genomics Platform"/>
            <consortium name="The Broad Institute Genome Sequencing Center for Infectious Disease"/>
            <person name="Wu L."/>
            <person name="Ma J."/>
        </authorList>
    </citation>
    <scope>NUCLEOTIDE SEQUENCE [LARGE SCALE GENOMIC DNA]</scope>
    <source>
        <strain evidence="3 4">IBRC-M 10256</strain>
    </source>
</reference>
<feature type="compositionally biased region" description="Basic and acidic residues" evidence="1">
    <location>
        <begin position="108"/>
        <end position="118"/>
    </location>
</feature>
<dbReference type="Pfam" id="PF24218">
    <property type="entry name" value="DUF7437"/>
    <property type="match status" value="1"/>
</dbReference>
<dbReference type="RefSeq" id="WP_256533015.1">
    <property type="nucleotide sequence ID" value="NZ_CP101824.1"/>
</dbReference>
<evidence type="ECO:0000259" key="2">
    <source>
        <dbReference type="Pfam" id="PF24218"/>
    </source>
</evidence>
<dbReference type="EMBL" id="JBHSAQ010000013">
    <property type="protein sequence ID" value="MFC3959502.1"/>
    <property type="molecule type" value="Genomic_DNA"/>
</dbReference>
<dbReference type="InterPro" id="IPR055860">
    <property type="entry name" value="DUF7437"/>
</dbReference>
<dbReference type="AlphaFoldDB" id="A0ABD5NRP0"/>
<feature type="domain" description="DUF7437" evidence="2">
    <location>
        <begin position="39"/>
        <end position="101"/>
    </location>
</feature>
<gene>
    <name evidence="3" type="ORF">ACFOUR_14150</name>
</gene>
<evidence type="ECO:0000313" key="4">
    <source>
        <dbReference type="Proteomes" id="UP001595846"/>
    </source>
</evidence>
<comment type="caution">
    <text evidence="3">The sequence shown here is derived from an EMBL/GenBank/DDBJ whole genome shotgun (WGS) entry which is preliminary data.</text>
</comment>
<proteinExistence type="predicted"/>